<dbReference type="GO" id="GO:0016705">
    <property type="term" value="F:oxidoreductase activity, acting on paired donors, with incorporation or reduction of molecular oxygen"/>
    <property type="evidence" value="ECO:0007669"/>
    <property type="project" value="InterPro"/>
</dbReference>
<dbReference type="Pfam" id="PF00067">
    <property type="entry name" value="p450"/>
    <property type="match status" value="1"/>
</dbReference>
<evidence type="ECO:0000256" key="2">
    <source>
        <dbReference type="ARBA" id="ARBA00004174"/>
    </source>
</evidence>
<evidence type="ECO:0000313" key="16">
    <source>
        <dbReference type="EMBL" id="KAK4875635.1"/>
    </source>
</evidence>
<proteinExistence type="inferred from homology"/>
<keyword evidence="15" id="KW-0732">Signal</keyword>
<protein>
    <recommendedName>
        <fullName evidence="18">Cytochrome P450</fullName>
    </recommendedName>
</protein>
<keyword evidence="12" id="KW-0472">Membrane</keyword>
<keyword evidence="11 14" id="KW-0503">Monooxygenase</keyword>
<feature type="signal peptide" evidence="15">
    <location>
        <begin position="1"/>
        <end position="24"/>
    </location>
</feature>
<evidence type="ECO:0000256" key="8">
    <source>
        <dbReference type="ARBA" id="ARBA00022848"/>
    </source>
</evidence>
<dbReference type="GO" id="GO:0005789">
    <property type="term" value="C:endoplasmic reticulum membrane"/>
    <property type="evidence" value="ECO:0007669"/>
    <property type="project" value="UniProtKB-SubCell"/>
</dbReference>
<keyword evidence="7" id="KW-0256">Endoplasmic reticulum</keyword>
<dbReference type="InterPro" id="IPR002401">
    <property type="entry name" value="Cyt_P450_E_grp-I"/>
</dbReference>
<dbReference type="GO" id="GO:0020037">
    <property type="term" value="F:heme binding"/>
    <property type="evidence" value="ECO:0007669"/>
    <property type="project" value="InterPro"/>
</dbReference>
<keyword evidence="5 13" id="KW-0349">Heme</keyword>
<dbReference type="Proteomes" id="UP001353858">
    <property type="component" value="Unassembled WGS sequence"/>
</dbReference>
<dbReference type="PRINTS" id="PR00385">
    <property type="entry name" value="P450"/>
</dbReference>
<evidence type="ECO:0000256" key="1">
    <source>
        <dbReference type="ARBA" id="ARBA00001971"/>
    </source>
</evidence>
<dbReference type="AlphaFoldDB" id="A0AAN7NY19"/>
<evidence type="ECO:0000256" key="5">
    <source>
        <dbReference type="ARBA" id="ARBA00022617"/>
    </source>
</evidence>
<keyword evidence="9 14" id="KW-0560">Oxidoreductase</keyword>
<feature type="chain" id="PRO_5042841749" description="Cytochrome P450" evidence="15">
    <location>
        <begin position="25"/>
        <end position="512"/>
    </location>
</feature>
<evidence type="ECO:0000256" key="6">
    <source>
        <dbReference type="ARBA" id="ARBA00022723"/>
    </source>
</evidence>
<dbReference type="GO" id="GO:0005506">
    <property type="term" value="F:iron ion binding"/>
    <property type="evidence" value="ECO:0007669"/>
    <property type="project" value="InterPro"/>
</dbReference>
<keyword evidence="6 13" id="KW-0479">Metal-binding</keyword>
<comment type="subcellular location">
    <subcellularLocation>
        <location evidence="3">Endoplasmic reticulum membrane</location>
        <topology evidence="3">Peripheral membrane protein</topology>
    </subcellularLocation>
    <subcellularLocation>
        <location evidence="2">Microsome membrane</location>
        <topology evidence="2">Peripheral membrane protein</topology>
    </subcellularLocation>
</comment>
<name>A0AAN7NY19_9COLE</name>
<evidence type="ECO:0000256" key="7">
    <source>
        <dbReference type="ARBA" id="ARBA00022824"/>
    </source>
</evidence>
<dbReference type="Gene3D" id="1.10.630.10">
    <property type="entry name" value="Cytochrome P450"/>
    <property type="match status" value="1"/>
</dbReference>
<feature type="binding site" description="axial binding residue" evidence="13">
    <location>
        <position position="453"/>
    </location>
    <ligand>
        <name>heme</name>
        <dbReference type="ChEBI" id="CHEBI:30413"/>
    </ligand>
    <ligandPart>
        <name>Fe</name>
        <dbReference type="ChEBI" id="CHEBI:18248"/>
    </ligandPart>
</feature>
<dbReference type="InterPro" id="IPR017972">
    <property type="entry name" value="Cyt_P450_CS"/>
</dbReference>
<dbReference type="PANTHER" id="PTHR24292">
    <property type="entry name" value="CYTOCHROME P450"/>
    <property type="match status" value="1"/>
</dbReference>
<comment type="similarity">
    <text evidence="4 14">Belongs to the cytochrome P450 family.</text>
</comment>
<dbReference type="PROSITE" id="PS00086">
    <property type="entry name" value="CYTOCHROME_P450"/>
    <property type="match status" value="1"/>
</dbReference>
<dbReference type="SUPFAM" id="SSF48264">
    <property type="entry name" value="Cytochrome P450"/>
    <property type="match status" value="1"/>
</dbReference>
<keyword evidence="8" id="KW-0492">Microsome</keyword>
<dbReference type="EMBL" id="JARPUR010000005">
    <property type="protein sequence ID" value="KAK4875635.1"/>
    <property type="molecule type" value="Genomic_DNA"/>
</dbReference>
<dbReference type="CDD" id="cd11056">
    <property type="entry name" value="CYP6-like"/>
    <property type="match status" value="1"/>
</dbReference>
<accession>A0AAN7NY19</accession>
<evidence type="ECO:0000256" key="14">
    <source>
        <dbReference type="RuleBase" id="RU000461"/>
    </source>
</evidence>
<sequence length="512" mass="59175">MWLFLVIAVLVTAFCYIKLKKVYGHWDEQGVACEKSVFILGSLASSILRITSMQDFLANIYKKFADHRYVGFYQFNEPILLIRDIELIKQITVKDFDVFSDYKTYLPADVDPLWGKNLFQMTIKDGWHSMRATLSPAFTSSKMKIMYVLMQECTEQFIQHFKTQNKSVSINVKDVFTRFANDIIGTSAFGINCNSMKNPDNEFYLMGKEATDFSGFKVLKFFGYSFSPTLMKIFGIKVFNKKVSSFFRKTIKETLDYRKNNNIIRPDMIHLMIEAQKLQENIEVNKTKKLSTELSDESMTAQALIFFNAGFESVSSALSFVVYELGVHPDIQKKLYQEIRETIINEEKVTYETLSMMKYLECVISESLRLHSPLPVLERKSIKPYTIYPVMSHEIPLHLKEGSLICIPVGALQHDENYFPNPKKFDPERFNNDNKHKIVPFTYMPFGAGPRNCIGSRFALLEIKLMLVELLQNFEIVPNEKTQIPLKLSKSNFNGIPDDGIWLALQPRILNN</sequence>
<organism evidence="16 17">
    <name type="scientific">Aquatica leii</name>
    <dbReference type="NCBI Taxonomy" id="1421715"/>
    <lineage>
        <taxon>Eukaryota</taxon>
        <taxon>Metazoa</taxon>
        <taxon>Ecdysozoa</taxon>
        <taxon>Arthropoda</taxon>
        <taxon>Hexapoda</taxon>
        <taxon>Insecta</taxon>
        <taxon>Pterygota</taxon>
        <taxon>Neoptera</taxon>
        <taxon>Endopterygota</taxon>
        <taxon>Coleoptera</taxon>
        <taxon>Polyphaga</taxon>
        <taxon>Elateriformia</taxon>
        <taxon>Elateroidea</taxon>
        <taxon>Lampyridae</taxon>
        <taxon>Luciolinae</taxon>
        <taxon>Aquatica</taxon>
    </lineage>
</organism>
<dbReference type="InterPro" id="IPR036396">
    <property type="entry name" value="Cyt_P450_sf"/>
</dbReference>
<dbReference type="InterPro" id="IPR001128">
    <property type="entry name" value="Cyt_P450"/>
</dbReference>
<reference evidence="17" key="1">
    <citation type="submission" date="2023-01" db="EMBL/GenBank/DDBJ databases">
        <title>Key to firefly adult light organ development and bioluminescence: homeobox transcription factors regulate luciferase expression and transportation to peroxisome.</title>
        <authorList>
            <person name="Fu X."/>
        </authorList>
    </citation>
    <scope>NUCLEOTIDE SEQUENCE [LARGE SCALE GENOMIC DNA]</scope>
</reference>
<dbReference type="FunFam" id="1.10.630.10:FF:000042">
    <property type="entry name" value="Cytochrome P450"/>
    <property type="match status" value="1"/>
</dbReference>
<evidence type="ECO:0000256" key="10">
    <source>
        <dbReference type="ARBA" id="ARBA00023004"/>
    </source>
</evidence>
<evidence type="ECO:0000256" key="13">
    <source>
        <dbReference type="PIRSR" id="PIRSR602401-1"/>
    </source>
</evidence>
<evidence type="ECO:0000256" key="4">
    <source>
        <dbReference type="ARBA" id="ARBA00010617"/>
    </source>
</evidence>
<keyword evidence="17" id="KW-1185">Reference proteome</keyword>
<evidence type="ECO:0000256" key="9">
    <source>
        <dbReference type="ARBA" id="ARBA00023002"/>
    </source>
</evidence>
<evidence type="ECO:0008006" key="18">
    <source>
        <dbReference type="Google" id="ProtNLM"/>
    </source>
</evidence>
<keyword evidence="10 13" id="KW-0408">Iron</keyword>
<dbReference type="PANTHER" id="PTHR24292:SF54">
    <property type="entry name" value="CYP9F3-RELATED"/>
    <property type="match status" value="1"/>
</dbReference>
<evidence type="ECO:0000313" key="17">
    <source>
        <dbReference type="Proteomes" id="UP001353858"/>
    </source>
</evidence>
<gene>
    <name evidence="16" type="ORF">RN001_012057</name>
</gene>
<dbReference type="InterPro" id="IPR050476">
    <property type="entry name" value="Insect_CytP450_Detox"/>
</dbReference>
<evidence type="ECO:0000256" key="11">
    <source>
        <dbReference type="ARBA" id="ARBA00023033"/>
    </source>
</evidence>
<dbReference type="GO" id="GO:0004497">
    <property type="term" value="F:monooxygenase activity"/>
    <property type="evidence" value="ECO:0007669"/>
    <property type="project" value="UniProtKB-KW"/>
</dbReference>
<evidence type="ECO:0000256" key="12">
    <source>
        <dbReference type="ARBA" id="ARBA00023136"/>
    </source>
</evidence>
<evidence type="ECO:0000256" key="3">
    <source>
        <dbReference type="ARBA" id="ARBA00004406"/>
    </source>
</evidence>
<comment type="caution">
    <text evidence="16">The sequence shown here is derived from an EMBL/GenBank/DDBJ whole genome shotgun (WGS) entry which is preliminary data.</text>
</comment>
<dbReference type="PRINTS" id="PR00463">
    <property type="entry name" value="EP450I"/>
</dbReference>
<comment type="cofactor">
    <cofactor evidence="1 13">
        <name>heme</name>
        <dbReference type="ChEBI" id="CHEBI:30413"/>
    </cofactor>
</comment>
<evidence type="ECO:0000256" key="15">
    <source>
        <dbReference type="SAM" id="SignalP"/>
    </source>
</evidence>